<organism evidence="3 4">
    <name type="scientific">Shewanella mangrovi</name>
    <dbReference type="NCBI Taxonomy" id="1515746"/>
    <lineage>
        <taxon>Bacteria</taxon>
        <taxon>Pseudomonadati</taxon>
        <taxon>Pseudomonadota</taxon>
        <taxon>Gammaproteobacteria</taxon>
        <taxon>Alteromonadales</taxon>
        <taxon>Shewanellaceae</taxon>
        <taxon>Shewanella</taxon>
    </lineage>
</organism>
<dbReference type="PANTHER" id="PTHR35401:SF2">
    <property type="entry name" value="ABC-TYPE TRANSPORT SYSTEM"/>
    <property type="match status" value="1"/>
</dbReference>
<comment type="similarity">
    <text evidence="2">Belongs to the TacA antitoxin family.</text>
</comment>
<evidence type="ECO:0008006" key="5">
    <source>
        <dbReference type="Google" id="ProtNLM"/>
    </source>
</evidence>
<evidence type="ECO:0000256" key="2">
    <source>
        <dbReference type="ARBA" id="ARBA00049988"/>
    </source>
</evidence>
<dbReference type="InterPro" id="IPR014795">
    <property type="entry name" value="TacA_1-like"/>
</dbReference>
<dbReference type="Proteomes" id="UP000029264">
    <property type="component" value="Unassembled WGS sequence"/>
</dbReference>
<dbReference type="GO" id="GO:0006355">
    <property type="term" value="P:regulation of DNA-templated transcription"/>
    <property type="evidence" value="ECO:0007669"/>
    <property type="project" value="InterPro"/>
</dbReference>
<dbReference type="STRING" id="1515746.HR45_19160"/>
<name>A0A094LLD3_9GAMM</name>
<sequence>MANARLDLRIDEDVKAKAEKASALLGLKSLTEYVVKLMDENASKVIAEHESITVKDDIFDQFMAACENAKEPNDSLKSALNYTREQGFK</sequence>
<dbReference type="SUPFAM" id="SSF47598">
    <property type="entry name" value="Ribbon-helix-helix"/>
    <property type="match status" value="1"/>
</dbReference>
<reference evidence="3 4" key="1">
    <citation type="submission" date="2014-06" db="EMBL/GenBank/DDBJ databases">
        <title>Shewanella sp. YQH10.</title>
        <authorList>
            <person name="Liu Y."/>
            <person name="Zeng R."/>
        </authorList>
    </citation>
    <scope>NUCLEOTIDE SEQUENCE [LARGE SCALE GENOMIC DNA]</scope>
    <source>
        <strain evidence="3 4">YQH10</strain>
    </source>
</reference>
<protein>
    <recommendedName>
        <fullName evidence="5">DUF1778 domain-containing protein</fullName>
    </recommendedName>
</protein>
<proteinExistence type="inferred from homology"/>
<evidence type="ECO:0000313" key="3">
    <source>
        <dbReference type="EMBL" id="KFZ35933.1"/>
    </source>
</evidence>
<dbReference type="EMBL" id="JPEO01000031">
    <property type="protein sequence ID" value="KFZ35933.1"/>
    <property type="molecule type" value="Genomic_DNA"/>
</dbReference>
<dbReference type="Pfam" id="PF08681">
    <property type="entry name" value="TacA1"/>
    <property type="match status" value="1"/>
</dbReference>
<dbReference type="eggNOG" id="COG4453">
    <property type="taxonomic scope" value="Bacteria"/>
</dbReference>
<dbReference type="Gene3D" id="1.20.5.780">
    <property type="entry name" value="Single helix bin"/>
    <property type="match status" value="1"/>
</dbReference>
<evidence type="ECO:0000313" key="4">
    <source>
        <dbReference type="Proteomes" id="UP000029264"/>
    </source>
</evidence>
<dbReference type="InterPro" id="IPR010985">
    <property type="entry name" value="Ribbon_hlx_hlx"/>
</dbReference>
<dbReference type="RefSeq" id="WP_037445849.1">
    <property type="nucleotide sequence ID" value="NZ_JPEO01000031.1"/>
</dbReference>
<gene>
    <name evidence="3" type="ORF">HR45_19160</name>
</gene>
<keyword evidence="1" id="KW-1277">Toxin-antitoxin system</keyword>
<comment type="caution">
    <text evidence="3">The sequence shown here is derived from an EMBL/GenBank/DDBJ whole genome shotgun (WGS) entry which is preliminary data.</text>
</comment>
<evidence type="ECO:0000256" key="1">
    <source>
        <dbReference type="ARBA" id="ARBA00022649"/>
    </source>
</evidence>
<accession>A0A094LLD3</accession>
<dbReference type="PANTHER" id="PTHR35401">
    <property type="entry name" value="COPG FAMILY HELIX-TURN-HELIX PROTEIN-RELATED-RELATED"/>
    <property type="match status" value="1"/>
</dbReference>
<dbReference type="AlphaFoldDB" id="A0A094LLD3"/>
<dbReference type="OrthoDB" id="5817286at2"/>
<keyword evidence="4" id="KW-1185">Reference proteome</keyword>